<accession>A0A3R7D8U8</accession>
<name>A0A3R7D8U8_CLOSI</name>
<reference evidence="1 2" key="1">
    <citation type="journal article" date="2018" name="Biotechnol. Adv.">
        <title>Improved genomic resources and new bioinformatic workflow for the carcinogenic parasite Clonorchis sinensis: Biotechnological implications.</title>
        <authorList>
            <person name="Wang D."/>
            <person name="Korhonen P.K."/>
            <person name="Gasser R.B."/>
            <person name="Young N.D."/>
        </authorList>
    </citation>
    <scope>NUCLEOTIDE SEQUENCE [LARGE SCALE GENOMIC DNA]</scope>
    <source>
        <strain evidence="1">Cs-k2</strain>
    </source>
</reference>
<comment type="caution">
    <text evidence="1">The sequence shown here is derived from an EMBL/GenBank/DDBJ whole genome shotgun (WGS) entry which is preliminary data.</text>
</comment>
<keyword evidence="2" id="KW-1185">Reference proteome</keyword>
<proteinExistence type="predicted"/>
<reference evidence="1 2" key="2">
    <citation type="journal article" date="2021" name="Genomics">
        <title>High-quality reference genome for Clonorchis sinensis.</title>
        <authorList>
            <person name="Young N.D."/>
            <person name="Stroehlein A.J."/>
            <person name="Kinkar L."/>
            <person name="Wang T."/>
            <person name="Sohn W.M."/>
            <person name="Chang B.C.H."/>
            <person name="Kaur P."/>
            <person name="Weisz D."/>
            <person name="Dudchenko O."/>
            <person name="Aiden E.L."/>
            <person name="Korhonen P.K."/>
            <person name="Gasser R.B."/>
        </authorList>
    </citation>
    <scope>NUCLEOTIDE SEQUENCE [LARGE SCALE GENOMIC DNA]</scope>
    <source>
        <strain evidence="1">Cs-k2</strain>
    </source>
</reference>
<dbReference type="AlphaFoldDB" id="A0A3R7D8U8"/>
<evidence type="ECO:0000313" key="2">
    <source>
        <dbReference type="Proteomes" id="UP000286415"/>
    </source>
</evidence>
<protein>
    <submittedName>
        <fullName evidence="1">Uncharacterized protein</fullName>
    </submittedName>
</protein>
<dbReference type="Proteomes" id="UP000286415">
    <property type="component" value="Unassembled WGS sequence"/>
</dbReference>
<dbReference type="EMBL" id="NIRI02000056">
    <property type="protein sequence ID" value="KAG5444479.1"/>
    <property type="molecule type" value="Genomic_DNA"/>
</dbReference>
<evidence type="ECO:0000313" key="1">
    <source>
        <dbReference type="EMBL" id="KAG5444479.1"/>
    </source>
</evidence>
<dbReference type="InParanoid" id="A0A3R7D8U8"/>
<gene>
    <name evidence="1" type="ORF">CSKR_101844</name>
</gene>
<sequence length="146" mass="16128">MSAGFLTFGSLFFVHFFANSNNLFEYCDLSRKFSPKKGQTSGEYETAFAVSRDLVCGPLRTLKTGQMLRFLVVCMSSGSTKKADIPYLTFPCGLCLKLANTTRALQIRAFTSSVTLQSELIQLSRYVKRSTTSSASPWIANGVFSD</sequence>
<organism evidence="1 2">
    <name type="scientific">Clonorchis sinensis</name>
    <name type="common">Chinese liver fluke</name>
    <dbReference type="NCBI Taxonomy" id="79923"/>
    <lineage>
        <taxon>Eukaryota</taxon>
        <taxon>Metazoa</taxon>
        <taxon>Spiralia</taxon>
        <taxon>Lophotrochozoa</taxon>
        <taxon>Platyhelminthes</taxon>
        <taxon>Trematoda</taxon>
        <taxon>Digenea</taxon>
        <taxon>Opisthorchiida</taxon>
        <taxon>Opisthorchiata</taxon>
        <taxon>Opisthorchiidae</taxon>
        <taxon>Clonorchis</taxon>
    </lineage>
</organism>